<feature type="compositionally biased region" description="Basic and acidic residues" evidence="9">
    <location>
        <begin position="935"/>
        <end position="947"/>
    </location>
</feature>
<sequence length="981" mass="114471">MGDLNKADKFTESYKEILEKEWDRGRYFSDGKKEIDFVLVWQEEDRNAGPNEVFKYSWYPDEEEEDKHLENKLSPMERRARYRGNFEKNLKKMDLQLEHVAISPELGNTRFTLVHAPFEVLEKQAQLLRVELPVMESDIGPPNYGFLRYLLNLWLSKRHILDFDEETNKKLNEPSFFTQPYSVSKRETFINWDHPEKLFPRAERVRMVYDMLSRAHYGDSGIDFKTSRGVIDHRFGITRLLETGTYTAAFPLHQELRDRAELPNGPETHREMLFWYWASWRSIFKYQPLDLIKRYFGTKLALYFAWLGYYTRSLIFASIIGVLCVIFGMWNVKEDTVSNDICGSDGIGARTLICPQCDYYCDFQRLNSSCTYSKISYLFDNSMTVIFAILMSVWATMFLEGWKRYHAEIAWKWGLWDFVMEDEVVRPEFQLRVRTRHINPVTGKEEPHLPARKRAANWLATMVTVLFFITLVLAAVFGMVVYRAIMMNLLAQANDPKVDSYAFLIISITAAIINLIFINVMNAVYYKLAMWLTRWECPRTQSEFDNSFTFKVFFFQFVNYYASFFYIAFFKGMFTQVPGARDNDGNIKIAGYRLEGCGPAGCFVELVIQLAIITCGTQFINAAVELLMPIVMSLINKWKPRLLARLRRKKDQESVRRCEERQNKLAGELPRWEADCYLIPLYDQYLFDEYLGEVIQFGFVTLFVCAFPLAPLFALVHNILEIRVDAYKFVVTQQRPVSEQARNIGVWYNILDFISKTSVTINALAIAFATDFIPKWLYYYSNGNMNSYVDSSLSWFDTSHLRIKNSTFADVTACRYRAYREPPCSLNVTNPKTGMPMACDDDMDLSYEWWKVFAIRLLFVLIFEHIVFVLKMFFDYIIPDVPKNVFIQQQREKYIIRMALLDDWAKGGDEDSRAAAEGDNETTAYQPGSFTQEIADFKPIDHNDRQENPLTNTSSSIEMTPIAGSKEDNETQPNAEKIPNV</sequence>
<dbReference type="Pfam" id="PF16178">
    <property type="entry name" value="Anoct_dimer"/>
    <property type="match status" value="1"/>
</dbReference>
<evidence type="ECO:0000256" key="2">
    <source>
        <dbReference type="ARBA" id="ARBA00009671"/>
    </source>
</evidence>
<keyword evidence="3" id="KW-1003">Cell membrane</keyword>
<evidence type="ECO:0000256" key="9">
    <source>
        <dbReference type="SAM" id="MobiDB-lite"/>
    </source>
</evidence>
<evidence type="ECO:0000256" key="4">
    <source>
        <dbReference type="ARBA" id="ARBA00022692"/>
    </source>
</evidence>
<gene>
    <name evidence="12" type="ORF">WR25_21980</name>
</gene>
<dbReference type="PANTHER" id="PTHR12308">
    <property type="entry name" value="ANOCTAMIN"/>
    <property type="match status" value="1"/>
</dbReference>
<feature type="compositionally biased region" description="Polar residues" evidence="9">
    <location>
        <begin position="948"/>
        <end position="958"/>
    </location>
</feature>
<feature type="transmembrane region" description="Helical" evidence="8">
    <location>
        <begin position="300"/>
        <end position="330"/>
    </location>
</feature>
<dbReference type="InterPro" id="IPR007632">
    <property type="entry name" value="Anoctamin"/>
</dbReference>
<keyword evidence="13" id="KW-1185">Reference proteome</keyword>
<dbReference type="AlphaFoldDB" id="A0A2A2L9J9"/>
<feature type="transmembrane region" description="Helical" evidence="8">
    <location>
        <begin position="458"/>
        <end position="481"/>
    </location>
</feature>
<comment type="similarity">
    <text evidence="2 8">Belongs to the anoctamin family.</text>
</comment>
<dbReference type="GO" id="GO:0005254">
    <property type="term" value="F:chloride channel activity"/>
    <property type="evidence" value="ECO:0007669"/>
    <property type="project" value="TreeGrafter"/>
</dbReference>
<dbReference type="Proteomes" id="UP000218231">
    <property type="component" value="Unassembled WGS sequence"/>
</dbReference>
<evidence type="ECO:0000256" key="7">
    <source>
        <dbReference type="ARBA" id="ARBA00023180"/>
    </source>
</evidence>
<evidence type="ECO:0000259" key="11">
    <source>
        <dbReference type="Pfam" id="PF16178"/>
    </source>
</evidence>
<feature type="region of interest" description="Disordered" evidence="9">
    <location>
        <begin position="909"/>
        <end position="981"/>
    </location>
</feature>
<feature type="compositionally biased region" description="Polar residues" evidence="9">
    <location>
        <begin position="921"/>
        <end position="932"/>
    </location>
</feature>
<feature type="transmembrane region" description="Helical" evidence="8">
    <location>
        <begin position="548"/>
        <end position="569"/>
    </location>
</feature>
<feature type="transmembrane region" description="Helical" evidence="8">
    <location>
        <begin position="853"/>
        <end position="874"/>
    </location>
</feature>
<name>A0A2A2L9J9_9BILA</name>
<feature type="transmembrane region" description="Helical" evidence="8">
    <location>
        <begin position="382"/>
        <end position="402"/>
    </location>
</feature>
<evidence type="ECO:0000313" key="13">
    <source>
        <dbReference type="Proteomes" id="UP000218231"/>
    </source>
</evidence>
<proteinExistence type="inferred from homology"/>
<comment type="caution">
    <text evidence="8">Lacks conserved residue(s) required for the propagation of feature annotation.</text>
</comment>
<keyword evidence="5 8" id="KW-1133">Transmembrane helix</keyword>
<comment type="subcellular location">
    <subcellularLocation>
        <location evidence="1">Cell membrane</location>
        <topology evidence="1">Multi-pass membrane protein</topology>
    </subcellularLocation>
    <subcellularLocation>
        <location evidence="8">Membrane</location>
        <topology evidence="8">Multi-pass membrane protein</topology>
    </subcellularLocation>
</comment>
<dbReference type="PANTHER" id="PTHR12308:SF84">
    <property type="entry name" value="ANOCTAMIN"/>
    <property type="match status" value="1"/>
</dbReference>
<keyword evidence="4 8" id="KW-0812">Transmembrane</keyword>
<feature type="domain" description="Anoctamin dimerisation" evidence="11">
    <location>
        <begin position="27"/>
        <end position="289"/>
    </location>
</feature>
<keyword evidence="6 8" id="KW-0472">Membrane</keyword>
<evidence type="ECO:0000256" key="3">
    <source>
        <dbReference type="ARBA" id="ARBA00022475"/>
    </source>
</evidence>
<keyword evidence="7" id="KW-0325">Glycoprotein</keyword>
<evidence type="ECO:0000256" key="1">
    <source>
        <dbReference type="ARBA" id="ARBA00004651"/>
    </source>
</evidence>
<dbReference type="InterPro" id="IPR032394">
    <property type="entry name" value="Anoct_dimer"/>
</dbReference>
<comment type="caution">
    <text evidence="12">The sequence shown here is derived from an EMBL/GenBank/DDBJ whole genome shotgun (WGS) entry which is preliminary data.</text>
</comment>
<protein>
    <recommendedName>
        <fullName evidence="8">Anoctamin</fullName>
    </recommendedName>
</protein>
<dbReference type="GO" id="GO:0046983">
    <property type="term" value="F:protein dimerization activity"/>
    <property type="evidence" value="ECO:0007669"/>
    <property type="project" value="InterPro"/>
</dbReference>
<dbReference type="EMBL" id="LIAE01007026">
    <property type="protein sequence ID" value="PAV82808.1"/>
    <property type="molecule type" value="Genomic_DNA"/>
</dbReference>
<evidence type="ECO:0000256" key="6">
    <source>
        <dbReference type="ARBA" id="ARBA00023136"/>
    </source>
</evidence>
<dbReference type="OrthoDB" id="296386at2759"/>
<evidence type="ECO:0000313" key="12">
    <source>
        <dbReference type="EMBL" id="PAV82808.1"/>
    </source>
</evidence>
<feature type="transmembrane region" description="Helical" evidence="8">
    <location>
        <begin position="501"/>
        <end position="528"/>
    </location>
</feature>
<reference evidence="12 13" key="1">
    <citation type="journal article" date="2017" name="Curr. Biol.">
        <title>Genome architecture and evolution of a unichromosomal asexual nematode.</title>
        <authorList>
            <person name="Fradin H."/>
            <person name="Zegar C."/>
            <person name="Gutwein M."/>
            <person name="Lucas J."/>
            <person name="Kovtun M."/>
            <person name="Corcoran D."/>
            <person name="Baugh L.R."/>
            <person name="Kiontke K."/>
            <person name="Gunsalus K."/>
            <person name="Fitch D.H."/>
            <person name="Piano F."/>
        </authorList>
    </citation>
    <scope>NUCLEOTIDE SEQUENCE [LARGE SCALE GENOMIC DNA]</scope>
    <source>
        <strain evidence="12">PF1309</strain>
    </source>
</reference>
<dbReference type="GO" id="GO:0005886">
    <property type="term" value="C:plasma membrane"/>
    <property type="evidence" value="ECO:0007669"/>
    <property type="project" value="UniProtKB-SubCell"/>
</dbReference>
<evidence type="ECO:0000256" key="5">
    <source>
        <dbReference type="ARBA" id="ARBA00022989"/>
    </source>
</evidence>
<accession>A0A2A2L9J9</accession>
<evidence type="ECO:0000259" key="10">
    <source>
        <dbReference type="Pfam" id="PF04547"/>
    </source>
</evidence>
<organism evidence="12 13">
    <name type="scientific">Diploscapter pachys</name>
    <dbReference type="NCBI Taxonomy" id="2018661"/>
    <lineage>
        <taxon>Eukaryota</taxon>
        <taxon>Metazoa</taxon>
        <taxon>Ecdysozoa</taxon>
        <taxon>Nematoda</taxon>
        <taxon>Chromadorea</taxon>
        <taxon>Rhabditida</taxon>
        <taxon>Rhabditina</taxon>
        <taxon>Rhabditomorpha</taxon>
        <taxon>Rhabditoidea</taxon>
        <taxon>Rhabditidae</taxon>
        <taxon>Diploscapter</taxon>
    </lineage>
</organism>
<feature type="transmembrane region" description="Helical" evidence="8">
    <location>
        <begin position="694"/>
        <end position="716"/>
    </location>
</feature>
<evidence type="ECO:0000256" key="8">
    <source>
        <dbReference type="RuleBase" id="RU280814"/>
    </source>
</evidence>
<feature type="domain" description="Anoctamin transmembrane" evidence="10">
    <location>
        <begin position="292"/>
        <end position="892"/>
    </location>
</feature>
<dbReference type="InterPro" id="IPR049452">
    <property type="entry name" value="Anoctamin_TM"/>
</dbReference>
<dbReference type="Pfam" id="PF04547">
    <property type="entry name" value="Anoctamin"/>
    <property type="match status" value="1"/>
</dbReference>